<organism evidence="5 6">
    <name type="scientific">Actinocrinis puniceicyclus</name>
    <dbReference type="NCBI Taxonomy" id="977794"/>
    <lineage>
        <taxon>Bacteria</taxon>
        <taxon>Bacillati</taxon>
        <taxon>Actinomycetota</taxon>
        <taxon>Actinomycetes</taxon>
        <taxon>Catenulisporales</taxon>
        <taxon>Actinospicaceae</taxon>
        <taxon>Actinocrinis</taxon>
    </lineage>
</organism>
<dbReference type="InterPro" id="IPR041916">
    <property type="entry name" value="Anti_sigma_zinc_sf"/>
</dbReference>
<dbReference type="Proteomes" id="UP000677913">
    <property type="component" value="Unassembled WGS sequence"/>
</dbReference>
<evidence type="ECO:0000256" key="2">
    <source>
        <dbReference type="ARBA" id="ARBA00023163"/>
    </source>
</evidence>
<protein>
    <submittedName>
        <fullName evidence="5">Zf-HC2 domain-containing protein</fullName>
    </submittedName>
</protein>
<dbReference type="Gene3D" id="1.10.10.1320">
    <property type="entry name" value="Anti-sigma factor, zinc-finger domain"/>
    <property type="match status" value="1"/>
</dbReference>
<keyword evidence="3" id="KW-1133">Transmembrane helix</keyword>
<reference evidence="5" key="1">
    <citation type="submission" date="2021-04" db="EMBL/GenBank/DDBJ databases">
        <title>Genome based classification of Actinospica acidithermotolerans sp. nov., an actinobacterium isolated from an Indonesian hot spring.</title>
        <authorList>
            <person name="Kusuma A.B."/>
            <person name="Putra K.E."/>
            <person name="Nafisah S."/>
            <person name="Loh J."/>
            <person name="Nouioui I."/>
            <person name="Goodfellow M."/>
        </authorList>
    </citation>
    <scope>NUCLEOTIDE SEQUENCE</scope>
    <source>
        <strain evidence="5">DSM 45618</strain>
    </source>
</reference>
<keyword evidence="6" id="KW-1185">Reference proteome</keyword>
<feature type="domain" description="Putative zinc-finger" evidence="4">
    <location>
        <begin position="16"/>
        <end position="47"/>
    </location>
</feature>
<gene>
    <name evidence="5" type="ORF">KGA66_04530</name>
</gene>
<evidence type="ECO:0000256" key="1">
    <source>
        <dbReference type="ARBA" id="ARBA00023015"/>
    </source>
</evidence>
<comment type="caution">
    <text evidence="5">The sequence shown here is derived from an EMBL/GenBank/DDBJ whole genome shotgun (WGS) entry which is preliminary data.</text>
</comment>
<evidence type="ECO:0000259" key="4">
    <source>
        <dbReference type="Pfam" id="PF13490"/>
    </source>
</evidence>
<accession>A0A8J7WK21</accession>
<dbReference type="Pfam" id="PF13490">
    <property type="entry name" value="zf-HC2"/>
    <property type="match status" value="1"/>
</dbReference>
<dbReference type="InterPro" id="IPR027383">
    <property type="entry name" value="Znf_put"/>
</dbReference>
<evidence type="ECO:0000256" key="3">
    <source>
        <dbReference type="SAM" id="Phobius"/>
    </source>
</evidence>
<name>A0A8J7WK21_9ACTN</name>
<keyword evidence="3" id="KW-0812">Transmembrane</keyword>
<dbReference type="EMBL" id="JAGSXH010000009">
    <property type="protein sequence ID" value="MBS2962300.1"/>
    <property type="molecule type" value="Genomic_DNA"/>
</dbReference>
<keyword evidence="3" id="KW-0472">Membrane</keyword>
<sequence>MNDRLPPCNAPSDPWLREAIGAYLLGALEPAENDRVAAHLAECASCRAEYGELTELVPLLASVTETEAVNGPVRPEPAVLGRVLETASQHAADTGRVGRARVPWLRRLRSAGSAARSRPRTMRARLAIAVVGLVAAAGAWVGVLASGGQSAAVAGSWSAAASASPYQPGESAITASVQVSAVSWGSRIQLKMDHVPVGYTCTMVVVSTTGQPVVAGNWKASAEESFTIPGSVSLAPDRIAAIQVELPDGSTLLSLNRPS</sequence>
<dbReference type="AlphaFoldDB" id="A0A8J7WK21"/>
<proteinExistence type="predicted"/>
<evidence type="ECO:0000313" key="6">
    <source>
        <dbReference type="Proteomes" id="UP000677913"/>
    </source>
</evidence>
<keyword evidence="2" id="KW-0804">Transcription</keyword>
<keyword evidence="1" id="KW-0805">Transcription regulation</keyword>
<evidence type="ECO:0000313" key="5">
    <source>
        <dbReference type="EMBL" id="MBS2962300.1"/>
    </source>
</evidence>
<feature type="transmembrane region" description="Helical" evidence="3">
    <location>
        <begin position="126"/>
        <end position="145"/>
    </location>
</feature>
<dbReference type="RefSeq" id="WP_211464807.1">
    <property type="nucleotide sequence ID" value="NZ_JAGSXH010000009.1"/>
</dbReference>